<name>A0A9X3J8N9_9BACT</name>
<dbReference type="AlphaFoldDB" id="A0A9X3J8N9"/>
<comment type="caution">
    <text evidence="1">The sequence shown here is derived from an EMBL/GenBank/DDBJ whole genome shotgun (WGS) entry which is preliminary data.</text>
</comment>
<proteinExistence type="predicted"/>
<protein>
    <submittedName>
        <fullName evidence="1">Uncharacterized protein</fullName>
    </submittedName>
</protein>
<dbReference type="SUPFAM" id="SSF82185">
    <property type="entry name" value="Histone H3 K4-specific methyltransferase SET7/9 N-terminal domain"/>
    <property type="match status" value="1"/>
</dbReference>
<dbReference type="RefSeq" id="WP_343335086.1">
    <property type="nucleotide sequence ID" value="NZ_JAPOHD010000063.1"/>
</dbReference>
<accession>A0A9X3J8N9</accession>
<keyword evidence="2" id="KW-1185">Reference proteome</keyword>
<dbReference type="EMBL" id="JAPOHD010000063">
    <property type="protein sequence ID" value="MCY1722761.1"/>
    <property type="molecule type" value="Genomic_DNA"/>
</dbReference>
<organism evidence="1 2">
    <name type="scientific">Draconibacterium aestuarii</name>
    <dbReference type="NCBI Taxonomy" id="2998507"/>
    <lineage>
        <taxon>Bacteria</taxon>
        <taxon>Pseudomonadati</taxon>
        <taxon>Bacteroidota</taxon>
        <taxon>Bacteroidia</taxon>
        <taxon>Marinilabiliales</taxon>
        <taxon>Prolixibacteraceae</taxon>
        <taxon>Draconibacterium</taxon>
    </lineage>
</organism>
<dbReference type="Proteomes" id="UP001145087">
    <property type="component" value="Unassembled WGS sequence"/>
</dbReference>
<reference evidence="1" key="1">
    <citation type="submission" date="2022-11" db="EMBL/GenBank/DDBJ databases">
        <title>Marilongibacter aestuarii gen. nov., sp. nov., isolated from tidal flat sediment.</title>
        <authorList>
            <person name="Jiayan W."/>
        </authorList>
    </citation>
    <scope>NUCLEOTIDE SEQUENCE</scope>
    <source>
        <strain evidence="1">Z1-6</strain>
    </source>
</reference>
<dbReference type="Gene3D" id="2.20.110.10">
    <property type="entry name" value="Histone H3 K4-specific methyltransferase SET7/9 N-terminal domain"/>
    <property type="match status" value="1"/>
</dbReference>
<evidence type="ECO:0000313" key="1">
    <source>
        <dbReference type="EMBL" id="MCY1722761.1"/>
    </source>
</evidence>
<sequence length="164" mass="18852">MYYQNGNLKLKGKFINGNPAGKWTFYLEDGAPDLEVNFNFDEFVLNVINKKNPNFSINSGTGKFSILLDKWNKAEFILEGELLNNNREGQWAYYQNNEKIISEKYKKGKFRSGYVKTNFGNISRTNSYIDASIFIPPQLTQVAGLYFTTVEAGNYYSFIKKMGL</sequence>
<gene>
    <name evidence="1" type="ORF">OU798_20595</name>
</gene>
<evidence type="ECO:0000313" key="2">
    <source>
        <dbReference type="Proteomes" id="UP001145087"/>
    </source>
</evidence>